<dbReference type="Proteomes" id="UP001497453">
    <property type="component" value="Chromosome 5"/>
</dbReference>
<reference evidence="5" key="1">
    <citation type="submission" date="2024-04" db="EMBL/GenBank/DDBJ databases">
        <authorList>
            <person name="Shaw F."/>
            <person name="Minotto A."/>
        </authorList>
    </citation>
    <scope>NUCLEOTIDE SEQUENCE [LARGE SCALE GENOMIC DNA]</scope>
</reference>
<dbReference type="PANTHER" id="PTHR11360">
    <property type="entry name" value="MONOCARBOXYLATE TRANSPORTER"/>
    <property type="match status" value="1"/>
</dbReference>
<organism evidence="4 5">
    <name type="scientific">Somion occarium</name>
    <dbReference type="NCBI Taxonomy" id="3059160"/>
    <lineage>
        <taxon>Eukaryota</taxon>
        <taxon>Fungi</taxon>
        <taxon>Dikarya</taxon>
        <taxon>Basidiomycota</taxon>
        <taxon>Agaricomycotina</taxon>
        <taxon>Agaricomycetes</taxon>
        <taxon>Polyporales</taxon>
        <taxon>Cerrenaceae</taxon>
        <taxon>Somion</taxon>
    </lineage>
</organism>
<dbReference type="InterPro" id="IPR036259">
    <property type="entry name" value="MFS_trans_sf"/>
</dbReference>
<dbReference type="SUPFAM" id="SSF103473">
    <property type="entry name" value="MFS general substrate transporter"/>
    <property type="match status" value="1"/>
</dbReference>
<feature type="transmembrane region" description="Helical" evidence="3">
    <location>
        <begin position="319"/>
        <end position="340"/>
    </location>
</feature>
<proteinExistence type="inferred from homology"/>
<keyword evidence="5" id="KW-1185">Reference proteome</keyword>
<feature type="transmembrane region" description="Helical" evidence="3">
    <location>
        <begin position="384"/>
        <end position="402"/>
    </location>
</feature>
<dbReference type="Gene3D" id="1.20.1250.20">
    <property type="entry name" value="MFS general substrate transporter like domains"/>
    <property type="match status" value="2"/>
</dbReference>
<feature type="transmembrane region" description="Helical" evidence="3">
    <location>
        <begin position="346"/>
        <end position="372"/>
    </location>
</feature>
<feature type="transmembrane region" description="Helical" evidence="3">
    <location>
        <begin position="90"/>
        <end position="109"/>
    </location>
</feature>
<feature type="transmembrane region" description="Helical" evidence="3">
    <location>
        <begin position="116"/>
        <end position="137"/>
    </location>
</feature>
<keyword evidence="3" id="KW-1133">Transmembrane helix</keyword>
<dbReference type="InterPro" id="IPR011701">
    <property type="entry name" value="MFS"/>
</dbReference>
<keyword evidence="3" id="KW-0812">Transmembrane</keyword>
<feature type="transmembrane region" description="Helical" evidence="3">
    <location>
        <begin position="48"/>
        <end position="70"/>
    </location>
</feature>
<dbReference type="Pfam" id="PF07690">
    <property type="entry name" value="MFS_1"/>
    <property type="match status" value="1"/>
</dbReference>
<sequence>MAHSQTSTLQEKYTATKVRSIQSDIAASGVQQEPATSRPVPLDGQATVNYLTLAGAWMVQFCTFGYVNAFGVYQDFYTRQFLSRSSPSEISWIGSLQLFLMYAPGLLVGHAFDSGYFHHLEICGAIIYVLCIFMLSLTHQDTYWQVFLAQAVGMGVGLGMTFLPSISVVSHHFKAHRALAIGIVATGASAGGIVFPIMLNHLFQNPRMGFTGGVRVSGAVVGVMLLCANALMRTNYPPHSSKPPLTWTIFRRIVWDGAYLWSILGAFLTNLGMFIPFFYYQLYAIDKGISQSLASDCLTIMNAGSIVGRLLPTALADKLGVYNIMIPSMLTSAAVLFGIFGVHNGAGAVVVAAFFGFSTGAYISLIPSLLAMMCKDMSELGVRMGMAFSLVAVANLVGNPIAGELLGKSHHDDSSLTWWKALVFAGVCLCCGVLCMSTSKLLFAGQKARRLQAPA</sequence>
<evidence type="ECO:0008006" key="6">
    <source>
        <dbReference type="Google" id="ProtNLM"/>
    </source>
</evidence>
<evidence type="ECO:0000256" key="1">
    <source>
        <dbReference type="ARBA" id="ARBA00004141"/>
    </source>
</evidence>
<evidence type="ECO:0000256" key="3">
    <source>
        <dbReference type="SAM" id="Phobius"/>
    </source>
</evidence>
<name>A0ABP1DQM9_9APHY</name>
<evidence type="ECO:0000313" key="5">
    <source>
        <dbReference type="Proteomes" id="UP001497453"/>
    </source>
</evidence>
<feature type="transmembrane region" description="Helical" evidence="3">
    <location>
        <begin position="422"/>
        <end position="443"/>
    </location>
</feature>
<comment type="subcellular location">
    <subcellularLocation>
        <location evidence="1">Membrane</location>
        <topology evidence="1">Multi-pass membrane protein</topology>
    </subcellularLocation>
</comment>
<feature type="transmembrane region" description="Helical" evidence="3">
    <location>
        <begin position="143"/>
        <end position="166"/>
    </location>
</feature>
<feature type="transmembrane region" description="Helical" evidence="3">
    <location>
        <begin position="178"/>
        <end position="198"/>
    </location>
</feature>
<comment type="similarity">
    <text evidence="2">Belongs to the major facilitator superfamily. Monocarboxylate porter (TC 2.A.1.13) family.</text>
</comment>
<protein>
    <recommendedName>
        <fullName evidence="6">MFS general substrate transporter</fullName>
    </recommendedName>
</protein>
<feature type="transmembrane region" description="Helical" evidence="3">
    <location>
        <begin position="253"/>
        <end position="280"/>
    </location>
</feature>
<accession>A0ABP1DQM9</accession>
<evidence type="ECO:0000313" key="4">
    <source>
        <dbReference type="EMBL" id="CAL1709462.1"/>
    </source>
</evidence>
<evidence type="ECO:0000256" key="2">
    <source>
        <dbReference type="ARBA" id="ARBA00006727"/>
    </source>
</evidence>
<dbReference type="EMBL" id="OZ037948">
    <property type="protein sequence ID" value="CAL1709462.1"/>
    <property type="molecule type" value="Genomic_DNA"/>
</dbReference>
<dbReference type="InterPro" id="IPR050327">
    <property type="entry name" value="Proton-linked_MCT"/>
</dbReference>
<feature type="transmembrane region" description="Helical" evidence="3">
    <location>
        <begin position="210"/>
        <end position="232"/>
    </location>
</feature>
<dbReference type="PANTHER" id="PTHR11360:SF234">
    <property type="entry name" value="MFS-TYPE TRANSPORTER DBAD-RELATED"/>
    <property type="match status" value="1"/>
</dbReference>
<keyword evidence="3" id="KW-0472">Membrane</keyword>
<gene>
    <name evidence="4" type="ORF">GFSPODELE1_LOCUS7362</name>
</gene>